<dbReference type="CDD" id="cd00093">
    <property type="entry name" value="HTH_XRE"/>
    <property type="match status" value="1"/>
</dbReference>
<proteinExistence type="predicted"/>
<dbReference type="RefSeq" id="WP_259612737.1">
    <property type="nucleotide sequence ID" value="NZ_CP091139.2"/>
</dbReference>
<protein>
    <submittedName>
        <fullName evidence="3">Helix-turn-helix domain-containing protein</fullName>
    </submittedName>
</protein>
<gene>
    <name evidence="3" type="ORF">L2X98_23730</name>
</gene>
<dbReference type="EMBL" id="CP091139">
    <property type="protein sequence ID" value="UUT36089.1"/>
    <property type="molecule type" value="Genomic_DNA"/>
</dbReference>
<dbReference type="PANTHER" id="PTHR46797:SF1">
    <property type="entry name" value="METHYLPHOSPHONATE SYNTHASE"/>
    <property type="match status" value="1"/>
</dbReference>
<dbReference type="PROSITE" id="PS50943">
    <property type="entry name" value="HTH_CROC1"/>
    <property type="match status" value="1"/>
</dbReference>
<evidence type="ECO:0000259" key="2">
    <source>
        <dbReference type="PROSITE" id="PS50943"/>
    </source>
</evidence>
<keyword evidence="4" id="KW-1185">Reference proteome</keyword>
<dbReference type="InterPro" id="IPR010982">
    <property type="entry name" value="Lambda_DNA-bd_dom_sf"/>
</dbReference>
<dbReference type="Proteomes" id="UP001054811">
    <property type="component" value="Chromosome"/>
</dbReference>
<dbReference type="SMART" id="SM00530">
    <property type="entry name" value="HTH_XRE"/>
    <property type="match status" value="1"/>
</dbReference>
<evidence type="ECO:0000313" key="4">
    <source>
        <dbReference type="Proteomes" id="UP001054811"/>
    </source>
</evidence>
<dbReference type="InterPro" id="IPR050807">
    <property type="entry name" value="TransReg_Diox_bact_type"/>
</dbReference>
<evidence type="ECO:0000313" key="3">
    <source>
        <dbReference type="EMBL" id="UUT36089.1"/>
    </source>
</evidence>
<dbReference type="SUPFAM" id="SSF47413">
    <property type="entry name" value="lambda repressor-like DNA-binding domains"/>
    <property type="match status" value="1"/>
</dbReference>
<dbReference type="InterPro" id="IPR001387">
    <property type="entry name" value="Cro/C1-type_HTH"/>
</dbReference>
<feature type="domain" description="HTH cro/C1-type" evidence="2">
    <location>
        <begin position="18"/>
        <end position="64"/>
    </location>
</feature>
<evidence type="ECO:0000256" key="1">
    <source>
        <dbReference type="ARBA" id="ARBA00023125"/>
    </source>
</evidence>
<dbReference type="Gene3D" id="1.10.260.40">
    <property type="entry name" value="lambda repressor-like DNA-binding domains"/>
    <property type="match status" value="1"/>
</dbReference>
<organism evidence="3 4">
    <name type="scientific">Microbacterium elymi</name>
    <dbReference type="NCBI Taxonomy" id="2909587"/>
    <lineage>
        <taxon>Bacteria</taxon>
        <taxon>Bacillati</taxon>
        <taxon>Actinomycetota</taxon>
        <taxon>Actinomycetes</taxon>
        <taxon>Micrococcales</taxon>
        <taxon>Microbacteriaceae</taxon>
        <taxon>Microbacterium</taxon>
    </lineage>
</organism>
<keyword evidence="1" id="KW-0238">DNA-binding</keyword>
<dbReference type="PANTHER" id="PTHR46797">
    <property type="entry name" value="HTH-TYPE TRANSCRIPTIONAL REGULATOR"/>
    <property type="match status" value="1"/>
</dbReference>
<sequence>MRVFQIEMAARTELGEQLRTARTAKSLSQPALAAVTGIQQSEISRIESGAANPTVATISRLADARELKLSLTPQH</sequence>
<reference evidence="3" key="1">
    <citation type="submission" date="2022-01" db="EMBL/GenBank/DDBJ databases">
        <title>Microbacterium eymi and Microbacterium rhizovicinus sp. nov., isolated from the rhizospheric soil of Elymus tsukushiensis, a plant native to the Dokdo Islands, Republic of Korea.</title>
        <authorList>
            <person name="Hwang Y.J."/>
        </authorList>
    </citation>
    <scope>NUCLEOTIDE SEQUENCE</scope>
    <source>
        <strain evidence="3">KUDC0405</strain>
    </source>
</reference>
<name>A0ABY5NLU9_9MICO</name>
<accession>A0ABY5NLU9</accession>
<dbReference type="Pfam" id="PF13560">
    <property type="entry name" value="HTH_31"/>
    <property type="match status" value="1"/>
</dbReference>